<accession>A0AAE1PYG0</accession>
<dbReference type="EMBL" id="JAWZYT010001116">
    <property type="protein sequence ID" value="KAK4315342.1"/>
    <property type="molecule type" value="Genomic_DNA"/>
</dbReference>
<feature type="region of interest" description="Disordered" evidence="1">
    <location>
        <begin position="31"/>
        <end position="80"/>
    </location>
</feature>
<evidence type="ECO:0000313" key="2">
    <source>
        <dbReference type="EMBL" id="KAK4315342.1"/>
    </source>
</evidence>
<evidence type="ECO:0000313" key="3">
    <source>
        <dbReference type="Proteomes" id="UP001292094"/>
    </source>
</evidence>
<reference evidence="2" key="1">
    <citation type="submission" date="2023-11" db="EMBL/GenBank/DDBJ databases">
        <title>Genome assemblies of two species of porcelain crab, Petrolisthes cinctipes and Petrolisthes manimaculis (Anomura: Porcellanidae).</title>
        <authorList>
            <person name="Angst P."/>
        </authorList>
    </citation>
    <scope>NUCLEOTIDE SEQUENCE</scope>
    <source>
        <strain evidence="2">PB745_02</strain>
        <tissue evidence="2">Gill</tissue>
    </source>
</reference>
<comment type="caution">
    <text evidence="2">The sequence shown here is derived from an EMBL/GenBank/DDBJ whole genome shotgun (WGS) entry which is preliminary data.</text>
</comment>
<name>A0AAE1PYG0_9EUCA</name>
<proteinExistence type="predicted"/>
<protein>
    <submittedName>
        <fullName evidence="2">Uncharacterized protein</fullName>
    </submittedName>
</protein>
<organism evidence="2 3">
    <name type="scientific">Petrolisthes manimaculis</name>
    <dbReference type="NCBI Taxonomy" id="1843537"/>
    <lineage>
        <taxon>Eukaryota</taxon>
        <taxon>Metazoa</taxon>
        <taxon>Ecdysozoa</taxon>
        <taxon>Arthropoda</taxon>
        <taxon>Crustacea</taxon>
        <taxon>Multicrustacea</taxon>
        <taxon>Malacostraca</taxon>
        <taxon>Eumalacostraca</taxon>
        <taxon>Eucarida</taxon>
        <taxon>Decapoda</taxon>
        <taxon>Pleocyemata</taxon>
        <taxon>Anomura</taxon>
        <taxon>Galatheoidea</taxon>
        <taxon>Porcellanidae</taxon>
        <taxon>Petrolisthes</taxon>
    </lineage>
</organism>
<feature type="compositionally biased region" description="Pro residues" evidence="1">
    <location>
        <begin position="38"/>
        <end position="48"/>
    </location>
</feature>
<sequence length="80" mass="8492">MSVPKTFLIGSSGEEHKEMIKMMVLSCPSCTSPAHPGMSPPRPQPHPPLRYALASCSQTGHGSSKYVSAQSEKSPLHSGT</sequence>
<dbReference type="AlphaFoldDB" id="A0AAE1PYG0"/>
<gene>
    <name evidence="2" type="ORF">Pmani_013433</name>
</gene>
<dbReference type="Proteomes" id="UP001292094">
    <property type="component" value="Unassembled WGS sequence"/>
</dbReference>
<feature type="compositionally biased region" description="Polar residues" evidence="1">
    <location>
        <begin position="55"/>
        <end position="80"/>
    </location>
</feature>
<evidence type="ECO:0000256" key="1">
    <source>
        <dbReference type="SAM" id="MobiDB-lite"/>
    </source>
</evidence>
<keyword evidence="3" id="KW-1185">Reference proteome</keyword>